<dbReference type="PANTHER" id="PTHR15396:SF1">
    <property type="entry name" value="RIBONUCLEASE P PROTEIN SUBUNIT P40"/>
    <property type="match status" value="1"/>
</dbReference>
<sequence length="884" mass="101641">MLSPETWNFKSPQYHFSTEKRDYRKSDIPDVVKSHYFNHSVLSFKKSLHNSQILLAFCQVSLVLPDTTRVPDELRTCLLEDSDYYRIDGLNVFELINKEFIEAFVKKGELTLLTIENKIDIDNSVAITPAGHLILSLLTEDYQKLGLEGKASFFDRKVYKLVDLALHSIGEFVTIFGRSLTKYICVISKTNPEYGHAKLHSMLEFMKHLLSYNIPRHLYDKMSRTVLTAIVNLVKETRGTYNDYALTTTFLSEITVALHLTEVAVDTHLRMIEFSAWPKIMRHILYNKLPDMIGLEVLDLGSGSAGWRTSDIEKVIISGITAMPNLVCFVLCFDCTDNIIAALTQNCKKLQKLDVTASKSVTERSIGPLLSCKYLKEIKLCKTSVTVSGYATLFLEHLNIEDIGRCDEFGYVLEHIHEKDINSISSFYIKKFECRNLNAEHLYLLIDMCPYITSLCILRDERIMDLIILAALNYLKELKLLSCDFYTHGIKTLLEIKGCTITSLHLEHVDGIDLNALISISQYCPNINNLVFYNCELLEQGPIYPRKFAVSPFQNLERIKCVTECTNMHLEFLLSYCKNIKFIQLGSSTGIGDETIRRIFSQNPMQKLEELKILYSHDLSMKTIQLLMHSCDNLYRLSELENWQGISLAELNMFREELKNTNINLDTIITIDLKSESFTPGKKNYKHVQTSLKERLNKRFNIIVSWNPPDDNLCPSSVAAWFHKYNYNVSLCQQTFSQRIECSLPIPIISDESDKDKFFEWLGVLSICGNLNNNTKNDYVNTYKCPSPFINVGQVRYLQWTGFFTRKQIKSLYTVVKEYVSMIHTLPWAALHVQGFSDSPVSWDLKEHTFYTDGDNSYTIVFRPGAHSIIRKSLSSNNKSRIFQ</sequence>
<dbReference type="GO" id="GO:0000447">
    <property type="term" value="P:endonucleolytic cleavage in ITS1 to separate SSU-rRNA from 5.8S rRNA and LSU-rRNA from tricistronic rRNA transcript (SSU-rRNA, 5.8S rRNA, LSU-rRNA)"/>
    <property type="evidence" value="ECO:0007669"/>
    <property type="project" value="TreeGrafter"/>
</dbReference>
<reference evidence="1" key="1">
    <citation type="submission" date="2019-11" db="EMBL/GenBank/DDBJ databases">
        <title>The nuclear and mitochondrial genomes of Frieseomelitta varia - a highly eusocial stingless bee (Meliponini) with a permanently sterile worker caste.</title>
        <authorList>
            <person name="Freitas F.C.P."/>
            <person name="Lourenco A.P."/>
            <person name="Nunes F.M.F."/>
            <person name="Paschoal A.R."/>
            <person name="Abreu F.C.P."/>
            <person name="Barbin F.O."/>
            <person name="Bataglia L."/>
            <person name="Cardoso-Junior C.A.M."/>
            <person name="Cervoni M.S."/>
            <person name="Silva S.R."/>
            <person name="Dalarmi F."/>
            <person name="Del Lama M.A."/>
            <person name="Depintor T.S."/>
            <person name="Ferreira K.M."/>
            <person name="Goria P.S."/>
            <person name="Jaskot M.C."/>
            <person name="Lago D.C."/>
            <person name="Luna-Lucena D."/>
            <person name="Moda L.M."/>
            <person name="Nascimento L."/>
            <person name="Pedrino M."/>
            <person name="Rabico F.O."/>
            <person name="Sanches F.C."/>
            <person name="Santos D.E."/>
            <person name="Santos C.G."/>
            <person name="Vieira J."/>
            <person name="Lopes T.F."/>
            <person name="Barchuk A.R."/>
            <person name="Hartfelder K."/>
            <person name="Simoes Z.L.P."/>
            <person name="Bitondi M.M.G."/>
            <person name="Pinheiro D.G."/>
        </authorList>
    </citation>
    <scope>NUCLEOTIDE SEQUENCE</scope>
    <source>
        <strain evidence="1">USP_RPSP 00005682</strain>
        <tissue evidence="1">Whole individual</tissue>
    </source>
</reference>
<name>A0A833VZK8_9HYME</name>
<keyword evidence="2" id="KW-1185">Reference proteome</keyword>
<dbReference type="PANTHER" id="PTHR15396">
    <property type="entry name" value="RIBONUCLEASE P PROTEIN SUBUNIT P40"/>
    <property type="match status" value="1"/>
</dbReference>
<dbReference type="AlphaFoldDB" id="A0A833VZK8"/>
<dbReference type="GO" id="GO:0004526">
    <property type="term" value="F:ribonuclease P activity"/>
    <property type="evidence" value="ECO:0007669"/>
    <property type="project" value="TreeGrafter"/>
</dbReference>
<accession>A0A833VZK8</accession>
<dbReference type="Gene3D" id="3.80.10.10">
    <property type="entry name" value="Ribonuclease Inhibitor"/>
    <property type="match status" value="2"/>
</dbReference>
<organism evidence="1 2">
    <name type="scientific">Frieseomelitta varia</name>
    <dbReference type="NCBI Taxonomy" id="561572"/>
    <lineage>
        <taxon>Eukaryota</taxon>
        <taxon>Metazoa</taxon>
        <taxon>Ecdysozoa</taxon>
        <taxon>Arthropoda</taxon>
        <taxon>Hexapoda</taxon>
        <taxon>Insecta</taxon>
        <taxon>Pterygota</taxon>
        <taxon>Neoptera</taxon>
        <taxon>Endopterygota</taxon>
        <taxon>Hymenoptera</taxon>
        <taxon>Apocrita</taxon>
        <taxon>Aculeata</taxon>
        <taxon>Apoidea</taxon>
        <taxon>Anthophila</taxon>
        <taxon>Apidae</taxon>
        <taxon>Frieseomelitta</taxon>
    </lineage>
</organism>
<dbReference type="GO" id="GO:0001682">
    <property type="term" value="P:tRNA 5'-leader removal"/>
    <property type="evidence" value="ECO:0007669"/>
    <property type="project" value="InterPro"/>
</dbReference>
<dbReference type="GO" id="GO:0000171">
    <property type="term" value="F:ribonuclease MRP activity"/>
    <property type="evidence" value="ECO:0007669"/>
    <property type="project" value="TreeGrafter"/>
</dbReference>
<dbReference type="InterPro" id="IPR032675">
    <property type="entry name" value="LRR_dom_sf"/>
</dbReference>
<evidence type="ECO:0000313" key="1">
    <source>
        <dbReference type="EMBL" id="KAF3429055.1"/>
    </source>
</evidence>
<protein>
    <submittedName>
        <fullName evidence="1">Uncharacterized protein</fullName>
    </submittedName>
</protein>
<dbReference type="GO" id="GO:0030681">
    <property type="term" value="C:multimeric ribonuclease P complex"/>
    <property type="evidence" value="ECO:0007669"/>
    <property type="project" value="TreeGrafter"/>
</dbReference>
<gene>
    <name evidence="1" type="ORF">E2986_12411</name>
</gene>
<dbReference type="SUPFAM" id="SSF52047">
    <property type="entry name" value="RNI-like"/>
    <property type="match status" value="1"/>
</dbReference>
<dbReference type="Pfam" id="PF08584">
    <property type="entry name" value="Ribonuc_P_40"/>
    <property type="match status" value="2"/>
</dbReference>
<dbReference type="EMBL" id="WNWW01000182">
    <property type="protein sequence ID" value="KAF3429055.1"/>
    <property type="molecule type" value="Genomic_DNA"/>
</dbReference>
<evidence type="ECO:0000313" key="2">
    <source>
        <dbReference type="Proteomes" id="UP000655588"/>
    </source>
</evidence>
<dbReference type="Proteomes" id="UP000655588">
    <property type="component" value="Unassembled WGS sequence"/>
</dbReference>
<comment type="caution">
    <text evidence="1">The sequence shown here is derived from an EMBL/GenBank/DDBJ whole genome shotgun (WGS) entry which is preliminary data.</text>
</comment>
<proteinExistence type="predicted"/>
<dbReference type="InterPro" id="IPR013893">
    <property type="entry name" value="RNase_P_Rpp40"/>
</dbReference>
<dbReference type="GO" id="GO:0000172">
    <property type="term" value="C:ribonuclease MRP complex"/>
    <property type="evidence" value="ECO:0007669"/>
    <property type="project" value="TreeGrafter"/>
</dbReference>